<dbReference type="InterPro" id="IPR000421">
    <property type="entry name" value="FA58C"/>
</dbReference>
<dbReference type="SUPFAM" id="SSF55486">
    <property type="entry name" value="Metalloproteases ('zincins'), catalytic domain"/>
    <property type="match status" value="1"/>
</dbReference>
<keyword evidence="3 8" id="KW-0479">Metal-binding</keyword>
<dbReference type="InterPro" id="IPR034035">
    <property type="entry name" value="Astacin-like_dom"/>
</dbReference>
<comment type="function">
    <text evidence="1">Metalloprotease.</text>
</comment>
<keyword evidence="4 8" id="KW-0378">Hydrolase</keyword>
<dbReference type="EMBL" id="MT747443">
    <property type="protein sequence ID" value="QNH72377.1"/>
    <property type="molecule type" value="mRNA"/>
</dbReference>
<keyword evidence="5 8" id="KW-0862">Zinc</keyword>
<evidence type="ECO:0000256" key="5">
    <source>
        <dbReference type="ARBA" id="ARBA00022833"/>
    </source>
</evidence>
<evidence type="ECO:0000256" key="2">
    <source>
        <dbReference type="ARBA" id="ARBA00022670"/>
    </source>
</evidence>
<feature type="disulfide bond" evidence="7">
    <location>
        <begin position="325"/>
        <end position="359"/>
    </location>
</feature>
<dbReference type="Pfam" id="PF00754">
    <property type="entry name" value="F5_F8_type_C"/>
    <property type="match status" value="1"/>
</dbReference>
<evidence type="ECO:0000259" key="11">
    <source>
        <dbReference type="PROSITE" id="PS50022"/>
    </source>
</evidence>
<evidence type="ECO:0000256" key="9">
    <source>
        <dbReference type="RuleBase" id="RU361183"/>
    </source>
</evidence>
<dbReference type="InterPro" id="IPR001506">
    <property type="entry name" value="Peptidase_M12A"/>
</dbReference>
<dbReference type="Pfam" id="PF01549">
    <property type="entry name" value="ShK"/>
    <property type="match status" value="7"/>
</dbReference>
<evidence type="ECO:0000256" key="4">
    <source>
        <dbReference type="ARBA" id="ARBA00022801"/>
    </source>
</evidence>
<dbReference type="PROSITE" id="PS01285">
    <property type="entry name" value="FA58C_1"/>
    <property type="match status" value="1"/>
</dbReference>
<name>A0A7G7WYN8_9CNID</name>
<dbReference type="Gene3D" id="2.60.120.260">
    <property type="entry name" value="Galactose-binding domain-like"/>
    <property type="match status" value="1"/>
</dbReference>
<keyword evidence="2 8" id="KW-0645">Protease</keyword>
<evidence type="ECO:0000256" key="1">
    <source>
        <dbReference type="ARBA" id="ARBA00002657"/>
    </source>
</evidence>
<comment type="caution">
    <text evidence="7">Lacks conserved residue(s) required for the propagation of feature annotation.</text>
</comment>
<sequence>MISRCRFMKIFHQKEASLFLTVVLLGLVNSRAIDGSHSTGEKRGAFEQILRVNIPSDEDPQESPQIIDQDLFEGDIKLVTESRDATHPRRKARAAVGARRALWIDGVIPYVIDCSLKNMPRTLRAVHGAMKEWENKTCLRFVEKKPEHKDYLEFFRGSHRWSHVGRIGGKSQVSVGHGCEFSHVMLHEIGHVIGLWHEQSRPDRDDYIEIIWDNILPGWENSFQKSHDDTVATLGLPYDYSSIMHYPASAFAKVSWMPTIVSKRPFIGEPYDSLSDLDIQFVNVLYNCRVQSYALLGRQRRSVDDKAGSEDKVQDTNADDSGTTCEDNSQSCESWAQQGYCKLRPDYMLTNCRKSCGVCDTVHGCTDVLDNCQELAVRGSCLSNQRYMIKNCIKTCDACDPTGQVKKPDVLICKDSNSWCELWAKRGFCKSQPDYMLSNCRQSCKVCGKQTDNVCKDQMQKCREWAKVGYCKANRSYMANVCTKSCKLCTAATNETDKGEDNKTSHLSEKQKKRRTNRKKKKLKIRKAFFKCHDTDPRCHTWSRKDYCRTHARYMLKNCKRSCKVCQGHDTSQDLSDPCGDQTRLCVKWSRQGFCQKSRAYMMRICQKSCNATCEIYNTTNSNSSLTRFEDINSTNVETSPQTPIGIRCYEKDPFCPQWQDNGLCKNNKWVRENCQISCEEPLCDYQELNPVLECAEPLGIGWDFELPDNAFNASSVRHGGSWDFGAHNARLYNEDDFVRKRVSAWCANDELQQEQWLQVDLGKARNVTGVATQGRARYFEHVKTFVLSFSMDGLEWTKHGDQRGIKEFTGNCDHLTPVVNKLLKPVQARFVRFYPQVHLSICMRVEVYGC</sequence>
<dbReference type="CDD" id="cd00057">
    <property type="entry name" value="FA58C"/>
    <property type="match status" value="1"/>
</dbReference>
<dbReference type="Pfam" id="PF01400">
    <property type="entry name" value="Astacin"/>
    <property type="match status" value="1"/>
</dbReference>
<feature type="compositionally biased region" description="Basic residues" evidence="10">
    <location>
        <begin position="511"/>
        <end position="521"/>
    </location>
</feature>
<feature type="chain" id="PRO_5029031808" description="Metalloendopeptidase" evidence="9">
    <location>
        <begin position="31"/>
        <end position="851"/>
    </location>
</feature>
<feature type="active site" evidence="8">
    <location>
        <position position="188"/>
    </location>
</feature>
<feature type="domain" description="ShKT" evidence="12">
    <location>
        <begin position="532"/>
        <end position="566"/>
    </location>
</feature>
<feature type="domain" description="F5/8 type C" evidence="11">
    <location>
        <begin position="695"/>
        <end position="851"/>
    </location>
</feature>
<organism evidence="14">
    <name type="scientific">Pachycerianthus borealis</name>
    <dbReference type="NCBI Taxonomy" id="2736680"/>
    <lineage>
        <taxon>Eukaryota</taxon>
        <taxon>Metazoa</taxon>
        <taxon>Cnidaria</taxon>
        <taxon>Anthozoa</taxon>
        <taxon>Ceriantharia</taxon>
        <taxon>Spirularia</taxon>
        <taxon>Cerianthidae</taxon>
        <taxon>Pachycerianthus</taxon>
    </lineage>
</organism>
<feature type="domain" description="ShKT" evidence="12">
    <location>
        <begin position="365"/>
        <end position="399"/>
    </location>
</feature>
<feature type="compositionally biased region" description="Polar residues" evidence="10">
    <location>
        <begin position="315"/>
        <end position="329"/>
    </location>
</feature>
<protein>
    <recommendedName>
        <fullName evidence="9">Metalloendopeptidase</fullName>
        <ecNumber evidence="9">3.4.24.-</ecNumber>
    </recommendedName>
</protein>
<evidence type="ECO:0000256" key="10">
    <source>
        <dbReference type="SAM" id="MobiDB-lite"/>
    </source>
</evidence>
<evidence type="ECO:0000259" key="12">
    <source>
        <dbReference type="PROSITE" id="PS51670"/>
    </source>
</evidence>
<evidence type="ECO:0000256" key="8">
    <source>
        <dbReference type="PROSITE-ProRule" id="PRU01211"/>
    </source>
</evidence>
<dbReference type="PROSITE" id="PS50022">
    <property type="entry name" value="FA58C_3"/>
    <property type="match status" value="1"/>
</dbReference>
<dbReference type="AlphaFoldDB" id="A0A7G7WYN8"/>
<evidence type="ECO:0000259" key="13">
    <source>
        <dbReference type="PROSITE" id="PS51864"/>
    </source>
</evidence>
<dbReference type="Gene3D" id="3.40.390.10">
    <property type="entry name" value="Collagenase (Catalytic Domain)"/>
    <property type="match status" value="1"/>
</dbReference>
<feature type="signal peptide" evidence="9">
    <location>
        <begin position="1"/>
        <end position="30"/>
    </location>
</feature>
<dbReference type="EC" id="3.4.24.-" evidence="9"/>
<dbReference type="PANTHER" id="PTHR10127">
    <property type="entry name" value="DISCOIDIN, CUB, EGF, LAMININ , AND ZINC METALLOPROTEASE DOMAIN CONTAINING"/>
    <property type="match status" value="1"/>
</dbReference>
<dbReference type="SUPFAM" id="SSF49785">
    <property type="entry name" value="Galactose-binding domain-like"/>
    <property type="match status" value="1"/>
</dbReference>
<evidence type="ECO:0000256" key="7">
    <source>
        <dbReference type="PROSITE-ProRule" id="PRU01005"/>
    </source>
</evidence>
<feature type="binding site" evidence="8">
    <location>
        <position position="197"/>
    </location>
    <ligand>
        <name>Zn(2+)</name>
        <dbReference type="ChEBI" id="CHEBI:29105"/>
        <note>catalytic</note>
    </ligand>
</feature>
<feature type="region of interest" description="Disordered" evidence="10">
    <location>
        <begin position="496"/>
        <end position="521"/>
    </location>
</feature>
<dbReference type="CDD" id="cd04280">
    <property type="entry name" value="ZnMc_astacin_like"/>
    <property type="match status" value="1"/>
</dbReference>
<feature type="domain" description="ShKT" evidence="12">
    <location>
        <begin position="579"/>
        <end position="614"/>
    </location>
</feature>
<feature type="compositionally biased region" description="Basic and acidic residues" evidence="10">
    <location>
        <begin position="496"/>
        <end position="510"/>
    </location>
</feature>
<feature type="disulfide bond" evidence="7">
    <location>
        <begin position="532"/>
        <end position="566"/>
    </location>
</feature>
<feature type="domain" description="Peptidase M12A" evidence="13">
    <location>
        <begin position="94"/>
        <end position="289"/>
    </location>
</feature>
<feature type="domain" description="ShKT" evidence="12">
    <location>
        <begin position="455"/>
        <end position="489"/>
    </location>
</feature>
<dbReference type="PROSITE" id="PS51864">
    <property type="entry name" value="ASTACIN"/>
    <property type="match status" value="1"/>
</dbReference>
<feature type="domain" description="ShKT" evidence="12">
    <location>
        <begin position="413"/>
        <end position="447"/>
    </location>
</feature>
<accession>A0A7G7WYN8</accession>
<feature type="domain" description="ShKT" evidence="12">
    <location>
        <begin position="649"/>
        <end position="684"/>
    </location>
</feature>
<feature type="disulfide bond" evidence="7">
    <location>
        <begin position="455"/>
        <end position="489"/>
    </location>
</feature>
<dbReference type="GO" id="GO:0004222">
    <property type="term" value="F:metalloendopeptidase activity"/>
    <property type="evidence" value="ECO:0007669"/>
    <property type="project" value="UniProtKB-UniRule"/>
</dbReference>
<reference evidence="14" key="2">
    <citation type="submission" date="2020-07" db="EMBL/GenBank/DDBJ databases">
        <authorList>
            <person name="Klompen A.L."/>
            <person name="Macrander J."/>
            <person name="Reitzel A.M."/>
            <person name="Stampar S.N."/>
        </authorList>
    </citation>
    <scope>NUCLEOTIDE SEQUENCE</scope>
</reference>
<dbReference type="GO" id="GO:0008270">
    <property type="term" value="F:zinc ion binding"/>
    <property type="evidence" value="ECO:0007669"/>
    <property type="project" value="UniProtKB-UniRule"/>
</dbReference>
<dbReference type="GO" id="GO:0006508">
    <property type="term" value="P:proteolysis"/>
    <property type="evidence" value="ECO:0007669"/>
    <property type="project" value="UniProtKB-KW"/>
</dbReference>
<evidence type="ECO:0000256" key="3">
    <source>
        <dbReference type="ARBA" id="ARBA00022723"/>
    </source>
</evidence>
<evidence type="ECO:0000313" key="14">
    <source>
        <dbReference type="EMBL" id="QNH72377.1"/>
    </source>
</evidence>
<dbReference type="InterPro" id="IPR008979">
    <property type="entry name" value="Galactose-bd-like_sf"/>
</dbReference>
<dbReference type="PROSITE" id="PS51670">
    <property type="entry name" value="SHKT"/>
    <property type="match status" value="7"/>
</dbReference>
<keyword evidence="7" id="KW-1015">Disulfide bond</keyword>
<proteinExistence type="evidence at transcript level"/>
<reference evidence="14" key="1">
    <citation type="journal article" date="2020" name="Mar. Drugs">
        <title>Transcriptomic Analysis of Four Cerianthid (Cnidaria, Ceriantharia) Venoms.</title>
        <authorList>
            <person name="Klompen A.M.L."/>
            <person name="Macrander J."/>
            <person name="Reitzel A.M."/>
            <person name="Stampar S.N."/>
        </authorList>
    </citation>
    <scope>NUCLEOTIDE SEQUENCE</scope>
</reference>
<feature type="disulfide bond" evidence="7">
    <location>
        <begin position="413"/>
        <end position="447"/>
    </location>
</feature>
<dbReference type="InterPro" id="IPR006026">
    <property type="entry name" value="Peptidase_Metallo"/>
</dbReference>
<dbReference type="SMART" id="SM00231">
    <property type="entry name" value="FA58C"/>
    <property type="match status" value="1"/>
</dbReference>
<feature type="binding site" evidence="8">
    <location>
        <position position="187"/>
    </location>
    <ligand>
        <name>Zn(2+)</name>
        <dbReference type="ChEBI" id="CHEBI:29105"/>
        <note>catalytic</note>
    </ligand>
</feature>
<feature type="compositionally biased region" description="Basic and acidic residues" evidence="10">
    <location>
        <begin position="305"/>
        <end position="314"/>
    </location>
</feature>
<dbReference type="SMART" id="SM00254">
    <property type="entry name" value="ShKT"/>
    <property type="match status" value="7"/>
</dbReference>
<feature type="binding site" evidence="8">
    <location>
        <position position="191"/>
    </location>
    <ligand>
        <name>Zn(2+)</name>
        <dbReference type="ChEBI" id="CHEBI:29105"/>
        <note>catalytic</note>
    </ligand>
</feature>
<keyword evidence="6 8" id="KW-0482">Metalloprotease</keyword>
<dbReference type="Gene3D" id="1.10.10.1940">
    <property type="match status" value="1"/>
</dbReference>
<dbReference type="InterPro" id="IPR024079">
    <property type="entry name" value="MetalloPept_cat_dom_sf"/>
</dbReference>
<keyword evidence="9" id="KW-0732">Signal</keyword>
<dbReference type="SMART" id="SM00235">
    <property type="entry name" value="ZnMc"/>
    <property type="match status" value="1"/>
</dbReference>
<feature type="disulfide bond" evidence="7">
    <location>
        <begin position="365"/>
        <end position="399"/>
    </location>
</feature>
<feature type="domain" description="ShKT" evidence="12">
    <location>
        <begin position="325"/>
        <end position="359"/>
    </location>
</feature>
<feature type="region of interest" description="Disordered" evidence="10">
    <location>
        <begin position="305"/>
        <end position="329"/>
    </location>
</feature>
<evidence type="ECO:0000256" key="6">
    <source>
        <dbReference type="ARBA" id="ARBA00023049"/>
    </source>
</evidence>
<dbReference type="PRINTS" id="PR00480">
    <property type="entry name" value="ASTACIN"/>
</dbReference>
<comment type="cofactor">
    <cofactor evidence="8 9">
        <name>Zn(2+)</name>
        <dbReference type="ChEBI" id="CHEBI:29105"/>
    </cofactor>
    <text evidence="8 9">Binds 1 zinc ion per subunit.</text>
</comment>
<dbReference type="InterPro" id="IPR003582">
    <property type="entry name" value="ShKT_dom"/>
</dbReference>
<dbReference type="PANTHER" id="PTHR10127:SF780">
    <property type="entry name" value="METALLOENDOPEPTIDASE"/>
    <property type="match status" value="1"/>
</dbReference>